<keyword evidence="2" id="KW-1185">Reference proteome</keyword>
<accession>A0ABN0RNR4</accession>
<evidence type="ECO:0000313" key="1">
    <source>
        <dbReference type="EMBL" id="EWH13509.1"/>
    </source>
</evidence>
<name>A0ABN0RNR4_9FLAO</name>
<evidence type="ECO:0000313" key="2">
    <source>
        <dbReference type="Proteomes" id="UP000019275"/>
    </source>
</evidence>
<dbReference type="InterPro" id="IPR054207">
    <property type="entry name" value="DUF6913"/>
</dbReference>
<dbReference type="RefSeq" id="WP_034645247.1">
    <property type="nucleotide sequence ID" value="NZ_ARZX01000010.1"/>
</dbReference>
<dbReference type="Proteomes" id="UP000019275">
    <property type="component" value="Unassembled WGS sequence"/>
</dbReference>
<gene>
    <name evidence="1" type="ORF">KLA_09194</name>
</gene>
<reference evidence="1 2" key="1">
    <citation type="journal article" date="2014" name="Genome Announc.">
        <title>Draft Genome Sequence of the Carrageenan-Degrading Bacterium Cellulophaga sp. Strain KL-A, Isolated from Decaying Marine Algae.</title>
        <authorList>
            <person name="Shan D."/>
            <person name="Ying J."/>
            <person name="Li X."/>
            <person name="Gao Z."/>
            <person name="Wei G."/>
            <person name="Shao Z."/>
        </authorList>
    </citation>
    <scope>NUCLEOTIDE SEQUENCE [LARGE SCALE GENOMIC DNA]</scope>
    <source>
        <strain evidence="1 2">KL-A</strain>
    </source>
</reference>
<proteinExistence type="predicted"/>
<sequence length="176" mass="20172">MLKGIKNKFKRKAAVKFLNENKNKRVACSRVKKGISKIGCIVDLDNVPDGTIFNQFIKEFSLQPNALKIIGYKAEHDKNSPYSTPVFSEEDLGWGAKIENSYALEFLDNEYDLLISYYTEDNLLLQLMTMQSKARLKVGFGEVDENLNDLILNISIKDFNIFKKELGKYLSVFNEI</sequence>
<comment type="caution">
    <text evidence="1">The sequence shown here is derived from an EMBL/GenBank/DDBJ whole genome shotgun (WGS) entry which is preliminary data.</text>
</comment>
<organism evidence="1 2">
    <name type="scientific">Cellulophaga geojensis KL-A</name>
    <dbReference type="NCBI Taxonomy" id="1328323"/>
    <lineage>
        <taxon>Bacteria</taxon>
        <taxon>Pseudomonadati</taxon>
        <taxon>Bacteroidota</taxon>
        <taxon>Flavobacteriia</taxon>
        <taxon>Flavobacteriales</taxon>
        <taxon>Flavobacteriaceae</taxon>
        <taxon>Cellulophaga</taxon>
    </lineage>
</organism>
<dbReference type="EMBL" id="ARZX01000010">
    <property type="protein sequence ID" value="EWH13509.1"/>
    <property type="molecule type" value="Genomic_DNA"/>
</dbReference>
<dbReference type="Pfam" id="PF21857">
    <property type="entry name" value="DUF6913"/>
    <property type="match status" value="1"/>
</dbReference>
<protein>
    <submittedName>
        <fullName evidence="1">Uncharacterized protein</fullName>
    </submittedName>
</protein>